<feature type="compositionally biased region" description="Low complexity" evidence="1">
    <location>
        <begin position="37"/>
        <end position="54"/>
    </location>
</feature>
<proteinExistence type="predicted"/>
<comment type="caution">
    <text evidence="2">The sequence shown here is derived from an EMBL/GenBank/DDBJ whole genome shotgun (WGS) entry which is preliminary data.</text>
</comment>
<evidence type="ECO:0008006" key="4">
    <source>
        <dbReference type="Google" id="ProtNLM"/>
    </source>
</evidence>
<keyword evidence="3" id="KW-1185">Reference proteome</keyword>
<evidence type="ECO:0000313" key="3">
    <source>
        <dbReference type="Proteomes" id="UP000710815"/>
    </source>
</evidence>
<feature type="region of interest" description="Disordered" evidence="1">
    <location>
        <begin position="35"/>
        <end position="76"/>
    </location>
</feature>
<evidence type="ECO:0000313" key="2">
    <source>
        <dbReference type="EMBL" id="MCH9274874.1"/>
    </source>
</evidence>
<dbReference type="RefSeq" id="WP_241512717.1">
    <property type="nucleotide sequence ID" value="NZ_JAFEJT020000002.1"/>
</dbReference>
<organism evidence="2 3">
    <name type="scientific">Bifidobacterium amazonense</name>
    <dbReference type="NCBI Taxonomy" id="2809027"/>
    <lineage>
        <taxon>Bacteria</taxon>
        <taxon>Bacillati</taxon>
        <taxon>Actinomycetota</taxon>
        <taxon>Actinomycetes</taxon>
        <taxon>Bifidobacteriales</taxon>
        <taxon>Bifidobacteriaceae</taxon>
        <taxon>Bifidobacterium</taxon>
    </lineage>
</organism>
<dbReference type="Proteomes" id="UP000710815">
    <property type="component" value="Unassembled WGS sequence"/>
</dbReference>
<sequence>MGDSHTMDVVGFLTAAQRLGERFDTLMSRVTGRGRAADASNANNDNDDSNAVAATGGDVGKPDRPVLEPQGPPDGRLMSAASGRLVGATVDKRMFILSGGLYGGSSWATMFCIATATGEESLANECRIFLHDSIATVNELGLNAWICNLVDDARQAAFTGVPSSNMPLLIRSMRGEKLVRQSLTVGSSRYGDRKLRGEAILEHCEQTHRLAAYSLLQWGCDERDNDVASMLLARPNIGTALLRERRTFARGGKSQDSAARRIVSYLSDLQAQADRQYAWMRGRHRAFGLLSDDADALARRSSSARDDPGTLLLEADRRYLFDARHVVTAYRDMWDLPASEACAEPLMEIGRGGEPPCESLWRNQIHLRRTAEALLGSVSSADLTDGFAARNRERFEYGVSRLEQVAAIVRDAGLATAPRTIAPSVCPNFGELKLLSSGARDRRLREHARVESDMAAVMLAYLPDSGIARRAGAALIRGDLTAYGTIVDIWRDDLRARSHDAAFA</sequence>
<reference evidence="2 3" key="2">
    <citation type="journal article" date="2021" name="Syst. Appl. Microbiol.">
        <title>Phylogenetic classification of ten novel species belonging to the genus Bifidobacterium comprising B. phasiani sp. nov., B. pongonis sp. nov., B. saguinibicoloris sp. nov., B. colobi sp. nov., B. simiiventris sp. nov., B. santillanense sp. nov., B. miconis sp. nov., B. amazonense sp. nov., B. pluvialisilvae sp. nov., and B. miconisargentati sp. nov.</title>
        <authorList>
            <person name="Lugli G.A."/>
            <person name="Calvete-Torre I."/>
            <person name="Alessandri G."/>
            <person name="Milani C."/>
            <person name="Turroni F."/>
            <person name="Laiolo P."/>
            <person name="Ossiprandi M.C."/>
            <person name="Margolles A."/>
            <person name="Ruiz L."/>
            <person name="Ventura M."/>
        </authorList>
    </citation>
    <scope>NUCLEOTIDE SEQUENCE [LARGE SCALE GENOMIC DNA]</scope>
    <source>
        <strain evidence="2 3">MA1</strain>
    </source>
</reference>
<protein>
    <recommendedName>
        <fullName evidence="4">Riboflavin deaminase</fullName>
    </recommendedName>
</protein>
<accession>A0ABS9VS13</accession>
<reference evidence="2 3" key="1">
    <citation type="journal article" date="2021" name="Environ. Microbiol.">
        <title>Genetic insights into the dark matter of the mammalian gut microbiota through targeted genome reconstruction.</title>
        <authorList>
            <person name="Lugli G.A."/>
            <person name="Alessandri G."/>
            <person name="Milani C."/>
            <person name="Viappiani A."/>
            <person name="Fontana F."/>
            <person name="Tarracchini C."/>
            <person name="Mancabelli L."/>
            <person name="Argentini C."/>
            <person name="Ruiz L."/>
            <person name="Margolles A."/>
            <person name="van Sinderen D."/>
            <person name="Turroni F."/>
            <person name="Ventura M."/>
        </authorList>
    </citation>
    <scope>NUCLEOTIDE SEQUENCE [LARGE SCALE GENOMIC DNA]</scope>
    <source>
        <strain evidence="2 3">MA1</strain>
    </source>
</reference>
<evidence type="ECO:0000256" key="1">
    <source>
        <dbReference type="SAM" id="MobiDB-lite"/>
    </source>
</evidence>
<name>A0ABS9VS13_9BIFI</name>
<dbReference type="EMBL" id="JAFEJT020000002">
    <property type="protein sequence ID" value="MCH9274874.1"/>
    <property type="molecule type" value="Genomic_DNA"/>
</dbReference>
<gene>
    <name evidence="2" type="ORF">JS533_001040</name>
</gene>